<name>A0A2I0LM95_COLLI</name>
<dbReference type="AlphaFoldDB" id="A0A2I0LM95"/>
<dbReference type="Proteomes" id="UP000053872">
    <property type="component" value="Unassembled WGS sequence"/>
</dbReference>
<comment type="caution">
    <text evidence="3">The sequence shown here is derived from an EMBL/GenBank/DDBJ whole genome shotgun (WGS) entry which is preliminary data.</text>
</comment>
<dbReference type="SUPFAM" id="SSF143503">
    <property type="entry name" value="PUG domain-like"/>
    <property type="match status" value="1"/>
</dbReference>
<dbReference type="InterPro" id="IPR036339">
    <property type="entry name" value="PUB-like_dom_sf"/>
</dbReference>
<dbReference type="InterPro" id="IPR042774">
    <property type="entry name" value="UBXN6_PUB"/>
</dbReference>
<dbReference type="InterPro" id="IPR018997">
    <property type="entry name" value="PUB_domain"/>
</dbReference>
<dbReference type="CDD" id="cd10460">
    <property type="entry name" value="PUB_UBXD1"/>
    <property type="match status" value="1"/>
</dbReference>
<feature type="domain" description="PUB" evidence="2">
    <location>
        <begin position="81"/>
        <end position="167"/>
    </location>
</feature>
<evidence type="ECO:0000313" key="4">
    <source>
        <dbReference type="Proteomes" id="UP000053872"/>
    </source>
</evidence>
<dbReference type="PANTHER" id="PTHR23153:SF38">
    <property type="entry name" value="UBX DOMAIN-CONTAINING PROTEIN 6"/>
    <property type="match status" value="1"/>
</dbReference>
<dbReference type="Pfam" id="PF09409">
    <property type="entry name" value="PUB"/>
    <property type="match status" value="1"/>
</dbReference>
<dbReference type="SMART" id="SM00580">
    <property type="entry name" value="PUG"/>
    <property type="match status" value="1"/>
</dbReference>
<organism evidence="3 4">
    <name type="scientific">Columba livia</name>
    <name type="common">Rock dove</name>
    <dbReference type="NCBI Taxonomy" id="8932"/>
    <lineage>
        <taxon>Eukaryota</taxon>
        <taxon>Metazoa</taxon>
        <taxon>Chordata</taxon>
        <taxon>Craniata</taxon>
        <taxon>Vertebrata</taxon>
        <taxon>Euteleostomi</taxon>
        <taxon>Archelosauria</taxon>
        <taxon>Archosauria</taxon>
        <taxon>Dinosauria</taxon>
        <taxon>Saurischia</taxon>
        <taxon>Theropoda</taxon>
        <taxon>Coelurosauria</taxon>
        <taxon>Aves</taxon>
        <taxon>Neognathae</taxon>
        <taxon>Neoaves</taxon>
        <taxon>Columbimorphae</taxon>
        <taxon>Columbiformes</taxon>
        <taxon>Columbidae</taxon>
        <taxon>Columba</taxon>
    </lineage>
</organism>
<accession>A0A2I0LM95</accession>
<feature type="compositionally biased region" description="Basic and acidic residues" evidence="1">
    <location>
        <begin position="228"/>
        <end position="241"/>
    </location>
</feature>
<dbReference type="EMBL" id="AKCR02000197">
    <property type="protein sequence ID" value="PKK18548.1"/>
    <property type="molecule type" value="Genomic_DNA"/>
</dbReference>
<feature type="region of interest" description="Disordered" evidence="1">
    <location>
        <begin position="1"/>
        <end position="22"/>
    </location>
</feature>
<dbReference type="PANTHER" id="PTHR23153">
    <property type="entry name" value="UBX-RELATED"/>
    <property type="match status" value="1"/>
</dbReference>
<evidence type="ECO:0000313" key="3">
    <source>
        <dbReference type="EMBL" id="PKK18548.1"/>
    </source>
</evidence>
<protein>
    <submittedName>
        <fullName evidence="3">UBX domain protein 6, transcript variant X2</fullName>
    </submittedName>
</protein>
<evidence type="ECO:0000256" key="1">
    <source>
        <dbReference type="SAM" id="MobiDB-lite"/>
    </source>
</evidence>
<reference evidence="3 4" key="1">
    <citation type="journal article" date="2013" name="Science">
        <title>Genomic diversity and evolution of the head crest in the rock pigeon.</title>
        <authorList>
            <person name="Shapiro M.D."/>
            <person name="Kronenberg Z."/>
            <person name="Li C."/>
            <person name="Domyan E.T."/>
            <person name="Pan H."/>
            <person name="Campbell M."/>
            <person name="Tan H."/>
            <person name="Huff C.D."/>
            <person name="Hu H."/>
            <person name="Vickrey A.I."/>
            <person name="Nielsen S.C."/>
            <person name="Stringham S.A."/>
            <person name="Hu H."/>
            <person name="Willerslev E."/>
            <person name="Gilbert M.T."/>
            <person name="Yandell M."/>
            <person name="Zhang G."/>
            <person name="Wang J."/>
        </authorList>
    </citation>
    <scope>NUCLEOTIDE SEQUENCE [LARGE SCALE GENOMIC DNA]</scope>
    <source>
        <tissue evidence="3">Blood</tissue>
    </source>
</reference>
<keyword evidence="4" id="KW-1185">Reference proteome</keyword>
<evidence type="ECO:0000259" key="2">
    <source>
        <dbReference type="Pfam" id="PF09409"/>
    </source>
</evidence>
<sequence>MAEAAASEKGLSEEEKVVTSPDEDGAAALSVSGVYFICPLTGAVVRKDKKEKHLREAIESYFSIDPVAASIMEIHTFNKDQEKVRVGVETVAKYLDNICFHPEEEKYRKIKLQNKVFQERISCLEGTQRFFQAVGFETKTLPVPGQETTEEYYVLKEEMLSRLEDLKAYKEQLLSSGPLRAQLDRQLCVFQPSPEAARFELPNDFYNLTVEEIKREQRLRSSGESFDAEDKSHAGERRTKGNAEIQLHAAASPLSRWIHPPRDFLRTRTRVCAVQLCERSAQRRLAAL</sequence>
<gene>
    <name evidence="3" type="primary">UBXN6</name>
    <name evidence="3" type="ORF">A306_00012948</name>
</gene>
<feature type="region of interest" description="Disordered" evidence="1">
    <location>
        <begin position="219"/>
        <end position="242"/>
    </location>
</feature>
<proteinExistence type="predicted"/>
<dbReference type="Gene3D" id="1.20.58.2190">
    <property type="match status" value="1"/>
</dbReference>
<dbReference type="GO" id="GO:0005737">
    <property type="term" value="C:cytoplasm"/>
    <property type="evidence" value="ECO:0007669"/>
    <property type="project" value="TreeGrafter"/>
</dbReference>